<dbReference type="EMBL" id="LATX01000106">
    <property type="protein sequence ID" value="KTB47167.1"/>
    <property type="molecule type" value="Genomic_DNA"/>
</dbReference>
<name>A0A0W0GF29_MONRR</name>
<reference evidence="1 2" key="1">
    <citation type="submission" date="2015-12" db="EMBL/GenBank/DDBJ databases">
        <title>Draft genome sequence of Moniliophthora roreri, the causal agent of frosty pod rot of cacao.</title>
        <authorList>
            <person name="Aime M.C."/>
            <person name="Diaz-Valderrama J.R."/>
            <person name="Kijpornyongpan T."/>
            <person name="Phillips-Mora W."/>
        </authorList>
    </citation>
    <scope>NUCLEOTIDE SEQUENCE [LARGE SCALE GENOMIC DNA]</scope>
    <source>
        <strain evidence="1 2">MCA 2952</strain>
    </source>
</reference>
<evidence type="ECO:0000313" key="2">
    <source>
        <dbReference type="Proteomes" id="UP000054988"/>
    </source>
</evidence>
<comment type="caution">
    <text evidence="1">The sequence shown here is derived from an EMBL/GenBank/DDBJ whole genome shotgun (WGS) entry which is preliminary data.</text>
</comment>
<accession>A0A0W0GF29</accession>
<proteinExistence type="predicted"/>
<sequence length="55" mass="6472">MAEQQGECYMKKSLAEIKGFCTSEIKSEVEERREGHRTTLIFHLGYTGRIQQFIY</sequence>
<dbReference type="Proteomes" id="UP000054988">
    <property type="component" value="Unassembled WGS sequence"/>
</dbReference>
<evidence type="ECO:0000313" key="1">
    <source>
        <dbReference type="EMBL" id="KTB47167.1"/>
    </source>
</evidence>
<protein>
    <submittedName>
        <fullName evidence="1">Uncharacterized protein</fullName>
    </submittedName>
</protein>
<gene>
    <name evidence="1" type="ORF">WG66_255</name>
</gene>
<organism evidence="1 2">
    <name type="scientific">Moniliophthora roreri</name>
    <name type="common">Frosty pod rot fungus</name>
    <name type="synonym">Monilia roreri</name>
    <dbReference type="NCBI Taxonomy" id="221103"/>
    <lineage>
        <taxon>Eukaryota</taxon>
        <taxon>Fungi</taxon>
        <taxon>Dikarya</taxon>
        <taxon>Basidiomycota</taxon>
        <taxon>Agaricomycotina</taxon>
        <taxon>Agaricomycetes</taxon>
        <taxon>Agaricomycetidae</taxon>
        <taxon>Agaricales</taxon>
        <taxon>Marasmiineae</taxon>
        <taxon>Marasmiaceae</taxon>
        <taxon>Moniliophthora</taxon>
    </lineage>
</organism>
<dbReference type="AlphaFoldDB" id="A0A0W0GF29"/>